<gene>
    <name evidence="8" type="ORF">CCMP2556_LOCUS44948</name>
</gene>
<name>A0ABP0R1X8_9DINO</name>
<protein>
    <recommendedName>
        <fullName evidence="7">Prolyl 4-hydroxylase alpha subunit domain-containing protein</fullName>
    </recommendedName>
</protein>
<keyword evidence="3" id="KW-0223">Dioxygenase</keyword>
<evidence type="ECO:0000256" key="6">
    <source>
        <dbReference type="SAM" id="MobiDB-lite"/>
    </source>
</evidence>
<evidence type="ECO:0000313" key="9">
    <source>
        <dbReference type="Proteomes" id="UP001642484"/>
    </source>
</evidence>
<keyword evidence="4" id="KW-0560">Oxidoreductase</keyword>
<dbReference type="Gene3D" id="2.60.120.620">
    <property type="entry name" value="q2cbj1_9rhob like domain"/>
    <property type="match status" value="1"/>
</dbReference>
<comment type="cofactor">
    <cofactor evidence="1">
        <name>L-ascorbate</name>
        <dbReference type="ChEBI" id="CHEBI:38290"/>
    </cofactor>
</comment>
<organism evidence="8 9">
    <name type="scientific">Durusdinium trenchii</name>
    <dbReference type="NCBI Taxonomy" id="1381693"/>
    <lineage>
        <taxon>Eukaryota</taxon>
        <taxon>Sar</taxon>
        <taxon>Alveolata</taxon>
        <taxon>Dinophyceae</taxon>
        <taxon>Suessiales</taxon>
        <taxon>Symbiodiniaceae</taxon>
        <taxon>Durusdinium</taxon>
    </lineage>
</organism>
<evidence type="ECO:0000256" key="2">
    <source>
        <dbReference type="ARBA" id="ARBA00022723"/>
    </source>
</evidence>
<accession>A0ABP0R1X8</accession>
<evidence type="ECO:0000256" key="1">
    <source>
        <dbReference type="ARBA" id="ARBA00001961"/>
    </source>
</evidence>
<dbReference type="InterPro" id="IPR045054">
    <property type="entry name" value="P4HA-like"/>
</dbReference>
<feature type="compositionally biased region" description="Low complexity" evidence="6">
    <location>
        <begin position="253"/>
        <end position="267"/>
    </location>
</feature>
<dbReference type="PANTHER" id="PTHR10869">
    <property type="entry name" value="PROLYL 4-HYDROXYLASE ALPHA SUBUNIT"/>
    <property type="match status" value="1"/>
</dbReference>
<evidence type="ECO:0000256" key="3">
    <source>
        <dbReference type="ARBA" id="ARBA00022964"/>
    </source>
</evidence>
<dbReference type="Pfam" id="PF13640">
    <property type="entry name" value="2OG-FeII_Oxy_3"/>
    <property type="match status" value="1"/>
</dbReference>
<reference evidence="8 9" key="1">
    <citation type="submission" date="2024-02" db="EMBL/GenBank/DDBJ databases">
        <authorList>
            <person name="Chen Y."/>
            <person name="Shah S."/>
            <person name="Dougan E. K."/>
            <person name="Thang M."/>
            <person name="Chan C."/>
        </authorList>
    </citation>
    <scope>NUCLEOTIDE SEQUENCE [LARGE SCALE GENOMIC DNA]</scope>
</reference>
<dbReference type="InterPro" id="IPR044862">
    <property type="entry name" value="Pro_4_hyd_alph_FE2OG_OXY"/>
</dbReference>
<keyword evidence="9" id="KW-1185">Reference proteome</keyword>
<sequence>MESEERIDGGFVDQVADLIVDPAEVGVEDEQIKASTASGGKGRTLRAYNVLGDPEVIVVPDFVGAAEIEHLLKLAENGWEPSEVGSGVYRTKNEGQDLENQVSNIRTSYSCLIEPGHSDVVTAVELRLAALADMDIKFLEPLNMVRYAPGQFFKEHHDGRFRPITVFVYLNDIPPGEGGETFFPELNMKVVPRKGCAVMWKNIIGPQQEDHRMDLKAALLVMSIMVASATPASPAAPVPGVHGLRGNTEVNRSNSSSPSGHFSNHSSLQNSLSPENLTGYLLEGFRAFAKALGMESAFNETTRSGEFAKSKNCLCIFDVDRTLTGKQGDTRRCPANKVVGGYDDAYGGGEVTLSHLGQYVWGTWCGQECHIRGISAHHRARPNIPVPQNVLSCNRGCKAEKARKMAEELGIRKSQVYMFDDKASNIRPFHGTGMNAHQISCSTRDGDHGLCGATTREVRREKGVSTCR</sequence>
<dbReference type="Proteomes" id="UP001642484">
    <property type="component" value="Unassembled WGS sequence"/>
</dbReference>
<evidence type="ECO:0000259" key="7">
    <source>
        <dbReference type="SMART" id="SM00702"/>
    </source>
</evidence>
<feature type="region of interest" description="Disordered" evidence="6">
    <location>
        <begin position="231"/>
        <end position="270"/>
    </location>
</feature>
<dbReference type="SMART" id="SM00702">
    <property type="entry name" value="P4Hc"/>
    <property type="match status" value="1"/>
</dbReference>
<dbReference type="PANTHER" id="PTHR10869:SF246">
    <property type="entry name" value="TRANSMEMBRANE PROLYL 4-HYDROXYLASE"/>
    <property type="match status" value="1"/>
</dbReference>
<keyword evidence="2" id="KW-0479">Metal-binding</keyword>
<proteinExistence type="predicted"/>
<evidence type="ECO:0000313" key="8">
    <source>
        <dbReference type="EMBL" id="CAK9094209.1"/>
    </source>
</evidence>
<feature type="domain" description="Prolyl 4-hydroxylase alpha subunit" evidence="7">
    <location>
        <begin position="54"/>
        <end position="227"/>
    </location>
</feature>
<evidence type="ECO:0000256" key="4">
    <source>
        <dbReference type="ARBA" id="ARBA00023002"/>
    </source>
</evidence>
<dbReference type="EMBL" id="CAXAMN010025306">
    <property type="protein sequence ID" value="CAK9094209.1"/>
    <property type="molecule type" value="Genomic_DNA"/>
</dbReference>
<comment type="caution">
    <text evidence="8">The sequence shown here is derived from an EMBL/GenBank/DDBJ whole genome shotgun (WGS) entry which is preliminary data.</text>
</comment>
<dbReference type="InterPro" id="IPR006620">
    <property type="entry name" value="Pro_4_hyd_alph"/>
</dbReference>
<evidence type="ECO:0000256" key="5">
    <source>
        <dbReference type="ARBA" id="ARBA00023004"/>
    </source>
</evidence>
<keyword evidence="5" id="KW-0408">Iron</keyword>